<dbReference type="GO" id="GO:0005975">
    <property type="term" value="P:carbohydrate metabolic process"/>
    <property type="evidence" value="ECO:0007669"/>
    <property type="project" value="InterPro"/>
</dbReference>
<dbReference type="Pfam" id="PF01055">
    <property type="entry name" value="Glyco_hydro_31_2nd"/>
    <property type="match status" value="5"/>
</dbReference>
<sequence length="3843" mass="427990">MMLKKVICMQSTTSWANLKVKILIDLTKKNLKILDHPDEWIIRHPIWTTWAKYKQDINDDIVVDFAKDIADHGFTGQIEIDDRWETCYGSLTFNSKQFGSINDTVKALKDLGFTVTLWSHPFVNHDCEDTMNYGEENGYFVKSEDGNDETNWWDGNPAHYIDFTNEDAAQWYIDRLKLVQEKHGIDGFKFDSGESDSTPANSVFKGDVELSPNSITSAYVRTCATFGGLIEVRAAWSVLPDMIGGNANPSAELLARWTQANTFMPTMQFSYLPWEITSDDFDGEAIIKKFVALHEEYADEILNAMNNSITDGTPVNPPIWWVDPTNADALKVDDGVGGVPPEARTPQNGEAVLQAFEEDATLSIRSAASTTWFLCFLLEAYSIRLNNDNVNLELTAGKNSIGISLSLDDEEEISGEIGMTTSIDIPDDCDGESSCHLQNDNVDLMIDSIDSGFSISWQSDDTEMKFQDCLDLNPEETNWFGGRERKQADWPIENDSFENQIYISTKILDHPDEWIIRHPIWSTWARFNKAINDEIIVGFAKDIADHGFTGQIEIDDKWEVILSSQKMVVTKPVGGMANQHITSTLQTRKQRNGESDYTPPNPVFKGDVELSPNSITSAYVRTCAYFGGLVEVRVAWRTQDLPIFVRMVDKTSMWELNNGLQSLITNLLQFNLVGYGFVLPDMIGGNGDANAELIVRWAQANTFMPTMQFSNLPWEIASDDFDGEAIIKKYVALHEEYADEILNAMNNSITEGTPVNPPIWWVDPTNADALKVNDVCFCFLLEAYGIRLNNDNVNLELTGGENSIRISLSLDDGEKISGEIGMTTSVDISDDCDGESSCHLQNDNVDLMINSIDSGFSISWQSDDTEMKFQDCLDLNAEETNWFGGPEMWHADWPIENVKIDNRIYTVVKTDNGAVDERYWLNSKGGFVFVDDKVPLFLDQNILKEGSICFVSSLSEPYVGRDRVLLEYNLVAKNDAKEAHLNAVNNFLGKPKAQPDEWIIRHPIWTTWAKYKKDINDNVVVDFAKDIADHGFTGQIEIDDYWETCYGSLTFNDEQFSSITDTVKTLKDLGFTVTLWAHPFVNENCEDIVNYGEEHGYFAKSADGNDETNWWDGNPAHYIDFTNDDAKNWFVDRLKLLQEQHGIDGFKFDAGESDFPPADSVFSGDVELSPNSITSAYVRTCATFGGLIETRVAWRTQDLPTLLRMGDRDSSWTVNNGLHSIITTLLLFNIQGYVFVLPDMIGGNGYNGDPSAELIARWTQANTFMPTMQFSYLPWEITSDDFDGEAIIKKYVALHEEYADEILDAINNSMTDGTPVNPPIWWVDPTNADALKVNDEYLLGEKILVAPIIEEGGTSRDIVLPSGSWKDGNDGTVYEASFLCLLVQANSIRLNNDNVNLELTAGENSIGISLSLDDDQKISGQIGLTTSIDIPDDCDGASSCQLENGDVSLTVESIDSGFSITWETTDAEITFEDCLDLNSGETNWFGGPEMWNADWPIENVSIKNRIYTTIKSDNGAVGERYWLNSKGGYVFVDDKVPLSLDQNNLMQGSICFISSLSGPYIGRDRVLLEYNLVAKNDAKEGHLHAVNNFLGKSEGHPDEWIIRNPIWTTWAKYKKDINDDIVVGFAQDIADHGFTGQIEIDDYWETCYGSLIFNSEQFSGINNTVQTLKDLGFTVTLWTHPFVNHDCEDTMTFGEENGYFVKSEDGGDQTSWWDGNPAHYIDFTNEEAAKWYTDRLKLLQEQHGIDAFKFDAGESDYPPPNPVFNGDVELSPNSITSAYVRTCATFGGLIEVRSASRTQDLPIFVRMLDKDSRWGLNNGLHSLITSLLQFNLNGYVFALPDMIGGNGYAGAPSAELIARWTQANTFMPTMQFSYLPWDITSDDFDGEAIIKKYVALHEEYADEILNAMNNSITDGTPVNPPIWWVDPTNADALKVNDDGIPVNPPIWWVDPTNADALKVNDEYLLGETILVAPIIEEGATSRDLVLPSGSWKYGNDGTLYEDDEKKISGEIGMTTSVDIPDDCEGASSCHLQNVNVNLTIDSIDSGFSISWQSNDVEITFQDCLDLNSEEMNWFGGPEMWQADWPIENVKIRNRAYTIIKSDNGAVGERYWLNSKGGFVFVDDKVPLFLDQNNLKQGGICFISSLSDPYTGRDRVFLEYNLVVKNDAKDAHLHAVNNFLGKPKAQPDEWIIRHPIWTTWAKYKRDINDDIVVAFAKDIADHGFTGQIEIDDYWETCYGTLTFNEQFSDINNTVQTLKELGFTVTLWAHPFVNHECEDMVTYGQEHGYFVKSEDGNDETNWWDGNPTHWIDFLNEEAKNWFIDRLKLLQELHGIDGFKFDAGESDYPPPNTILGGDVELTPNSITSAYARTCATFGGLIETRIAWRTQDLPMLIRMGDRDSSWGIINGLHSIITALLQLNSNGYVFVLPDMIGGNGYLLPPTAELIARWTQANTFMPSMQFSYLPWEVTSDDFDGEAIIKKFVALHEEYADEILNAMNNSITDGTPVNPPIWWVDPTNADALKVNDEYLLGEKILVAPIIEKGATSRDVVLPSGSWKDGNDETIYEGPQVLKAYPAPIDVLPFFIKHIRLNNDNVNLELTAGENSIGISLSLDDEEKISGQIGMTTSVDIPDDCEGASSCYLQNENVNLTIDSIDSGFSISWQSNDVEITFQDCLDLNPEETNWFGGPEMWQADWPVENVSIQNRVYTTIKSDNGAVGERYWLNSKGGFVFVDDRVPLYLDQNNLKPGGICFLGSLSGPYIRRDRVLLEYSLVAKNDAKEGHLHAVNNFLGKPEGHPDEWVIRHPIWTTWAKYKKDITDDIVVGFATDIADHGFTGQIEIDEFWETCFGTLTFSSEKFAGINNTVQTLKDLGFSVALWNSPFVNDDCEEPRTYGEEHGYFVKSDDGGDVTSWWEGNNAHYIDYTNEEARMWVIDRLKLLQELHGIDTFKFDAGESDYPPPNPVLNGDVELSPNSITSSYVRNCATFGASIEVRSAWRTQDLPIFVRMLDKDSRWGLNNGLHSLITSLLQFNINGYVFALPDMIGGNGYSEQPTAELIARWTQANTFMPTLQFSYLPWDITSDDFDAVAITKKFVALHEQYADEILNAMDNSIANGTPVNPPIWWVDPTNADALKVNDEYLLGETILVAPIVEEGATSRDIVLPSGSWKDGNDVNSGAITDRIKSTYSNVKQSVKCGLHQAKSLLIEHEHDEDPCQKSQSNNKVGDDNGNGKSIIPVVDLPNEEIITEAVLFVDQINSTPINTSTVATTDTASVAGESPETFDSGSEEETTSKQGISDTGHKIKCGVHKLGGLITQNQDSSCDENGQDEKNNEIDTDEKPGKKGHDVTAATAEKVTKKTTDDVSVTTESTRATVSQGRRVISVGANCPEGYREKVQTGIEDVNKKVKTGVEDLGGVLGGGKNEASDENKQDEKKSDTETENTSDNKSEESSTTIVPDDGDAKTSEEKVSTTSEKSSSEAKASEIDGLADAGKEILCVADQVGSLITNQNSTCNENDNGGNDDTTNNNDNESKPLLGDLIGGVVDGLTDAGKDVLCVVDQVGSLITNQNSTCNENGGSSSEANDNNNELQSSIRNLIVCGFAQYLPYPYNYGYYPYPVSNQGYIYQQSPCQSSCGNVQPTSNCQQLPCYSQQYPYYMPYAYNNNYNTRNINTGRFVNSNRLPVSQSQASTPDPYANVPVEIIDVGSVSSQPVKTPANKNDPFANVPVQFIDDNGGFSNFWQNLPYLPKSKKSPSTNYTVNQGIVSSNTVTENKPIQATITRTFQPAKQAAPIRLDFLNGVPINGNDNEANQNFLNDDDKAATAPPETTTIITTEESEDVSAVKSWF</sequence>
<comment type="similarity">
    <text evidence="1">Belongs to the glycosyl hydrolase 31 family.</text>
</comment>
<feature type="compositionally biased region" description="Basic and acidic residues" evidence="4">
    <location>
        <begin position="3421"/>
        <end position="3447"/>
    </location>
</feature>
<organism evidence="7 8">
    <name type="scientific">Tenebrio molitor</name>
    <name type="common">Yellow mealworm beetle</name>
    <dbReference type="NCBI Taxonomy" id="7067"/>
    <lineage>
        <taxon>Eukaryota</taxon>
        <taxon>Metazoa</taxon>
        <taxon>Ecdysozoa</taxon>
        <taxon>Arthropoda</taxon>
        <taxon>Hexapoda</taxon>
        <taxon>Insecta</taxon>
        <taxon>Pterygota</taxon>
        <taxon>Neoptera</taxon>
        <taxon>Endopterygota</taxon>
        <taxon>Coleoptera</taxon>
        <taxon>Polyphaga</taxon>
        <taxon>Cucujiformia</taxon>
        <taxon>Tenebrionidae</taxon>
        <taxon>Tenebrio</taxon>
    </lineage>
</organism>
<dbReference type="InterPro" id="IPR050985">
    <property type="entry name" value="Alpha-glycosidase_related"/>
</dbReference>
<keyword evidence="2" id="KW-0378">Hydrolase</keyword>
<feature type="domain" description="Glycosyl hydrolase family 31 C-terminal" evidence="6">
    <location>
        <begin position="2503"/>
        <end position="2585"/>
    </location>
</feature>
<feature type="region of interest" description="Disordered" evidence="4">
    <location>
        <begin position="3409"/>
        <end position="3481"/>
    </location>
</feature>
<feature type="domain" description="Glycosyl hydrolase family 31 C-terminal" evidence="6">
    <location>
        <begin position="1939"/>
        <end position="2006"/>
    </location>
</feature>
<reference evidence="7" key="2">
    <citation type="submission" date="2021-08" db="EMBL/GenBank/DDBJ databases">
        <authorList>
            <person name="Eriksson T."/>
        </authorList>
    </citation>
    <scope>NUCLEOTIDE SEQUENCE</scope>
    <source>
        <strain evidence="7">Stoneville</strain>
        <tissue evidence="7">Whole head</tissue>
    </source>
</reference>
<dbReference type="PANTHER" id="PTHR43053:SF4">
    <property type="entry name" value="MYOGENESIS-REGULATING GLYCOSIDASE"/>
    <property type="match status" value="1"/>
</dbReference>
<reference evidence="7" key="1">
    <citation type="journal article" date="2020" name="J Insects Food Feed">
        <title>The yellow mealworm (Tenebrio molitor) genome: a resource for the emerging insects as food and feed industry.</title>
        <authorList>
            <person name="Eriksson T."/>
            <person name="Andere A."/>
            <person name="Kelstrup H."/>
            <person name="Emery V."/>
            <person name="Picard C."/>
        </authorList>
    </citation>
    <scope>NUCLEOTIDE SEQUENCE</scope>
    <source>
        <strain evidence="7">Stoneville</strain>
        <tissue evidence="7">Whole head</tissue>
    </source>
</reference>
<dbReference type="Proteomes" id="UP000719412">
    <property type="component" value="Unassembled WGS sequence"/>
</dbReference>
<protein>
    <recommendedName>
        <fullName evidence="9">Alpha-glucosidase</fullName>
    </recommendedName>
</protein>
<dbReference type="InterPro" id="IPR013780">
    <property type="entry name" value="Glyco_hydro_b"/>
</dbReference>
<evidence type="ECO:0000256" key="1">
    <source>
        <dbReference type="ARBA" id="ARBA00007806"/>
    </source>
</evidence>
<dbReference type="Gene3D" id="3.20.20.80">
    <property type="entry name" value="Glycosidases"/>
    <property type="match status" value="7"/>
</dbReference>
<gene>
    <name evidence="7" type="ORF">GEV33_013334</name>
</gene>
<keyword evidence="8" id="KW-1185">Reference proteome</keyword>
<feature type="compositionally biased region" description="Basic and acidic residues" evidence="4">
    <location>
        <begin position="3325"/>
        <end position="3344"/>
    </location>
</feature>
<dbReference type="Pfam" id="PF21365">
    <property type="entry name" value="Glyco_hydro_31_3rd"/>
    <property type="match status" value="4"/>
</dbReference>
<feature type="domain" description="Glycoside hydrolase family 31 TIM barrel" evidence="5">
    <location>
        <begin position="2230"/>
        <end position="2460"/>
    </location>
</feature>
<keyword evidence="3" id="KW-0326">Glycosidase</keyword>
<comment type="caution">
    <text evidence="7">The sequence shown here is derived from an EMBL/GenBank/DDBJ whole genome shotgun (WGS) entry which is preliminary data.</text>
</comment>
<evidence type="ECO:0000256" key="2">
    <source>
        <dbReference type="ARBA" id="ARBA00022801"/>
    </source>
</evidence>
<dbReference type="EMBL" id="JABDTM020028132">
    <property type="protein sequence ID" value="KAH0809456.1"/>
    <property type="molecule type" value="Genomic_DNA"/>
</dbReference>
<feature type="compositionally biased region" description="Low complexity" evidence="4">
    <location>
        <begin position="3262"/>
        <end position="3273"/>
    </location>
</feature>
<proteinExistence type="inferred from homology"/>
<dbReference type="InterPro" id="IPR048395">
    <property type="entry name" value="Glyco_hydro_31_C"/>
</dbReference>
<accession>A0A8J6H7U9</accession>
<feature type="compositionally biased region" description="Basic and acidic residues" evidence="4">
    <location>
        <begin position="3457"/>
        <end position="3466"/>
    </location>
</feature>
<feature type="region of interest" description="Disordered" evidence="4">
    <location>
        <begin position="3262"/>
        <end position="3298"/>
    </location>
</feature>
<feature type="region of interest" description="Disordered" evidence="4">
    <location>
        <begin position="3313"/>
        <end position="3369"/>
    </location>
</feature>
<feature type="region of interest" description="Disordered" evidence="4">
    <location>
        <begin position="3505"/>
        <end position="3529"/>
    </location>
</feature>
<feature type="compositionally biased region" description="Low complexity" evidence="4">
    <location>
        <begin position="3511"/>
        <end position="3529"/>
    </location>
</feature>
<evidence type="ECO:0000313" key="7">
    <source>
        <dbReference type="EMBL" id="KAH0809456.1"/>
    </source>
</evidence>
<dbReference type="PANTHER" id="PTHR43053">
    <property type="entry name" value="GLYCOSIDASE FAMILY 31"/>
    <property type="match status" value="1"/>
</dbReference>
<feature type="domain" description="Glycoside hydrolase family 31 TIM barrel" evidence="5">
    <location>
        <begin position="1642"/>
        <end position="1872"/>
    </location>
</feature>
<feature type="domain" description="Glycosyl hydrolase family 31 C-terminal" evidence="6">
    <location>
        <begin position="3114"/>
        <end position="3172"/>
    </location>
</feature>
<feature type="domain" description="Glycosyl hydrolase family 31 C-terminal" evidence="6">
    <location>
        <begin position="1313"/>
        <end position="1376"/>
    </location>
</feature>
<dbReference type="CDD" id="cd06592">
    <property type="entry name" value="GH31_NET37"/>
    <property type="match status" value="5"/>
</dbReference>
<dbReference type="InterPro" id="IPR000322">
    <property type="entry name" value="Glyco_hydro_31_TIM"/>
</dbReference>
<evidence type="ECO:0008006" key="9">
    <source>
        <dbReference type="Google" id="ProtNLM"/>
    </source>
</evidence>
<name>A0A8J6H7U9_TENMO</name>
<dbReference type="InterPro" id="IPR017853">
    <property type="entry name" value="GH"/>
</dbReference>
<dbReference type="GO" id="GO:0004553">
    <property type="term" value="F:hydrolase activity, hydrolyzing O-glycosyl compounds"/>
    <property type="evidence" value="ECO:0007669"/>
    <property type="project" value="InterPro"/>
</dbReference>
<feature type="domain" description="Glycoside hydrolase family 31 TIM barrel" evidence="5">
    <location>
        <begin position="2842"/>
        <end position="3070"/>
    </location>
</feature>
<evidence type="ECO:0000313" key="8">
    <source>
        <dbReference type="Proteomes" id="UP000719412"/>
    </source>
</evidence>
<feature type="domain" description="Glycoside hydrolase family 31 TIM barrel" evidence="5">
    <location>
        <begin position="58"/>
        <end position="202"/>
    </location>
</feature>
<evidence type="ECO:0000256" key="4">
    <source>
        <dbReference type="SAM" id="MobiDB-lite"/>
    </source>
</evidence>
<dbReference type="SUPFAM" id="SSF51011">
    <property type="entry name" value="Glycosyl hydrolase domain"/>
    <property type="match status" value="4"/>
</dbReference>
<evidence type="ECO:0000259" key="6">
    <source>
        <dbReference type="Pfam" id="PF21365"/>
    </source>
</evidence>
<feature type="domain" description="Glycoside hydrolase family 31 TIM barrel" evidence="5">
    <location>
        <begin position="1016"/>
        <end position="1270"/>
    </location>
</feature>
<dbReference type="SUPFAM" id="SSF51445">
    <property type="entry name" value="(Trans)glycosidases"/>
    <property type="match status" value="6"/>
</dbReference>
<feature type="region of interest" description="Disordered" evidence="4">
    <location>
        <begin position="3208"/>
        <end position="3229"/>
    </location>
</feature>
<feature type="region of interest" description="Disordered" evidence="4">
    <location>
        <begin position="584"/>
        <end position="603"/>
    </location>
</feature>
<evidence type="ECO:0000259" key="5">
    <source>
        <dbReference type="Pfam" id="PF01055"/>
    </source>
</evidence>
<dbReference type="Gene3D" id="2.60.40.1180">
    <property type="entry name" value="Golgi alpha-mannosidase II"/>
    <property type="match status" value="4"/>
</dbReference>
<evidence type="ECO:0000256" key="3">
    <source>
        <dbReference type="ARBA" id="ARBA00023295"/>
    </source>
</evidence>